<name>A0A8S5MZ48_9CAUD</name>
<evidence type="ECO:0000256" key="1">
    <source>
        <dbReference type="SAM" id="Coils"/>
    </source>
</evidence>
<keyword evidence="1" id="KW-0175">Coiled coil</keyword>
<accession>A0A8S5MZ48</accession>
<evidence type="ECO:0000313" key="2">
    <source>
        <dbReference type="EMBL" id="DAD87630.1"/>
    </source>
</evidence>
<sequence length="94" mass="10880">MPERFVRATPDYILIYTDAEQPQKSVQIGMEDIRRLTNADREWLSVCNLAVIRGEMARKEPQILERLSSTINYLEAALKEAANADKKERELNDE</sequence>
<organism evidence="2">
    <name type="scientific">Siphoviridae sp. ctoMB99</name>
    <dbReference type="NCBI Taxonomy" id="2826459"/>
    <lineage>
        <taxon>Viruses</taxon>
        <taxon>Duplodnaviria</taxon>
        <taxon>Heunggongvirae</taxon>
        <taxon>Uroviricota</taxon>
        <taxon>Caudoviricetes</taxon>
    </lineage>
</organism>
<feature type="coiled-coil region" evidence="1">
    <location>
        <begin position="64"/>
        <end position="94"/>
    </location>
</feature>
<reference evidence="2" key="1">
    <citation type="journal article" date="2021" name="Proc. Natl. Acad. Sci. U.S.A.">
        <title>A Catalog of Tens of Thousands of Viruses from Human Metagenomes Reveals Hidden Associations with Chronic Diseases.</title>
        <authorList>
            <person name="Tisza M.J."/>
            <person name="Buck C.B."/>
        </authorList>
    </citation>
    <scope>NUCLEOTIDE SEQUENCE</scope>
    <source>
        <strain evidence="2">CtoMB99</strain>
    </source>
</reference>
<proteinExistence type="predicted"/>
<dbReference type="EMBL" id="BK015023">
    <property type="protein sequence ID" value="DAD87630.1"/>
    <property type="molecule type" value="Genomic_DNA"/>
</dbReference>
<protein>
    <submittedName>
        <fullName evidence="2">Uncharacterized protein</fullName>
    </submittedName>
</protein>